<name>A0A8J4S1X1_9ROSI</name>
<sequence length="168" mass="19392">MLPPKVCKEMDRINRKILWGNTTTKKKNSPPELAIYDKTKVIGGLGIKECSHKNKALLAKRLWDIRTNPNGLHASMLSKKGTRWLIRNKTSINFWHDNWTGSGPLHNYIQGPLNVCESALTVSEVWDRDRYWSLDKLSFVFPRSIFDTIHATPKSFQFDLADLPTWNL</sequence>
<organism evidence="1 2">
    <name type="scientific">Castanea mollissima</name>
    <name type="common">Chinese chestnut</name>
    <dbReference type="NCBI Taxonomy" id="60419"/>
    <lineage>
        <taxon>Eukaryota</taxon>
        <taxon>Viridiplantae</taxon>
        <taxon>Streptophyta</taxon>
        <taxon>Embryophyta</taxon>
        <taxon>Tracheophyta</taxon>
        <taxon>Spermatophyta</taxon>
        <taxon>Magnoliopsida</taxon>
        <taxon>eudicotyledons</taxon>
        <taxon>Gunneridae</taxon>
        <taxon>Pentapetalae</taxon>
        <taxon>rosids</taxon>
        <taxon>fabids</taxon>
        <taxon>Fagales</taxon>
        <taxon>Fagaceae</taxon>
        <taxon>Castanea</taxon>
    </lineage>
</organism>
<comment type="caution">
    <text evidence="1">The sequence shown here is derived from an EMBL/GenBank/DDBJ whole genome shotgun (WGS) entry which is preliminary data.</text>
</comment>
<reference evidence="1" key="1">
    <citation type="submission" date="2020-03" db="EMBL/GenBank/DDBJ databases">
        <title>Castanea mollissima Vanexum genome sequencing.</title>
        <authorList>
            <person name="Staton M."/>
        </authorList>
    </citation>
    <scope>NUCLEOTIDE SEQUENCE</scope>
    <source>
        <tissue evidence="1">Leaf</tissue>
    </source>
</reference>
<dbReference type="OrthoDB" id="1938246at2759"/>
<keyword evidence="2" id="KW-1185">Reference proteome</keyword>
<gene>
    <name evidence="1" type="ORF">CMV_000056</name>
</gene>
<dbReference type="Proteomes" id="UP000737018">
    <property type="component" value="Unassembled WGS sequence"/>
</dbReference>
<dbReference type="EMBL" id="JRKL02000003">
    <property type="protein sequence ID" value="KAF3976802.1"/>
    <property type="molecule type" value="Genomic_DNA"/>
</dbReference>
<protein>
    <submittedName>
        <fullName evidence="1">Uncharacterized protein</fullName>
    </submittedName>
</protein>
<proteinExistence type="predicted"/>
<accession>A0A8J4S1X1</accession>
<dbReference type="AlphaFoldDB" id="A0A8J4S1X1"/>
<evidence type="ECO:0000313" key="1">
    <source>
        <dbReference type="EMBL" id="KAF3976802.1"/>
    </source>
</evidence>
<evidence type="ECO:0000313" key="2">
    <source>
        <dbReference type="Proteomes" id="UP000737018"/>
    </source>
</evidence>